<protein>
    <submittedName>
        <fullName evidence="3">Transporter substrate-binding domain-containing protein</fullName>
    </submittedName>
</protein>
<evidence type="ECO:0000256" key="1">
    <source>
        <dbReference type="SAM" id="SignalP"/>
    </source>
</evidence>
<dbReference type="Pfam" id="PF00497">
    <property type="entry name" value="SBP_bac_3"/>
    <property type="match status" value="1"/>
</dbReference>
<accession>A0ABT6DE90</accession>
<dbReference type="RefSeq" id="WP_277576628.1">
    <property type="nucleotide sequence ID" value="NZ_JANRMI010000001.1"/>
</dbReference>
<gene>
    <name evidence="3" type="ORF">NWE73_02185</name>
</gene>
<dbReference type="SUPFAM" id="SSF53850">
    <property type="entry name" value="Periplasmic binding protein-like II"/>
    <property type="match status" value="1"/>
</dbReference>
<feature type="chain" id="PRO_5046079340" evidence="1">
    <location>
        <begin position="19"/>
        <end position="254"/>
    </location>
</feature>
<dbReference type="PANTHER" id="PTHR38834:SF3">
    <property type="entry name" value="SOLUTE-BINDING PROTEIN FAMILY 3_N-TERMINAL DOMAIN-CONTAINING PROTEIN"/>
    <property type="match status" value="1"/>
</dbReference>
<dbReference type="PANTHER" id="PTHR38834">
    <property type="entry name" value="PERIPLASMIC SUBSTRATE BINDING PROTEIN FAMILY 3"/>
    <property type="match status" value="1"/>
</dbReference>
<reference evidence="3" key="1">
    <citation type="submission" date="2022-08" db="EMBL/GenBank/DDBJ databases">
        <title>Novel Bdellovibrio Species Isolated from Svalbard: Designation Bdellovibrio svalbardensis.</title>
        <authorList>
            <person name="Mitchell R.J."/>
            <person name="Choi S.Y."/>
        </authorList>
    </citation>
    <scope>NUCLEOTIDE SEQUENCE</scope>
    <source>
        <strain evidence="3">PAP01</strain>
    </source>
</reference>
<comment type="caution">
    <text evidence="3">The sequence shown here is derived from an EMBL/GenBank/DDBJ whole genome shotgun (WGS) entry which is preliminary data.</text>
</comment>
<keyword evidence="4" id="KW-1185">Reference proteome</keyword>
<feature type="signal peptide" evidence="1">
    <location>
        <begin position="1"/>
        <end position="18"/>
    </location>
</feature>
<proteinExistence type="predicted"/>
<dbReference type="InterPro" id="IPR001638">
    <property type="entry name" value="Solute-binding_3/MltF_N"/>
</dbReference>
<dbReference type="Gene3D" id="3.40.190.10">
    <property type="entry name" value="Periplasmic binding protein-like II"/>
    <property type="match status" value="2"/>
</dbReference>
<dbReference type="Proteomes" id="UP001152321">
    <property type="component" value="Unassembled WGS sequence"/>
</dbReference>
<name>A0ABT6DE90_9BACT</name>
<feature type="domain" description="Solute-binding protein family 3/N-terminal" evidence="2">
    <location>
        <begin position="26"/>
        <end position="245"/>
    </location>
</feature>
<keyword evidence="1" id="KW-0732">Signal</keyword>
<sequence length="254" mass="29184">MKLMLFLAILLLHQMVQGGESLQIYTTEYPPYQSQGPNRVEGISADIVREILKEAQITATISILPWSRAEHELASKKDSVLFFSLSRTADREKKYQWIADITPTRIKIWKLKKRSNIVVHSLADLNKYYLGTMEGVVTHRYLLEHGVRSENFYRVSRDEQLVGMLNGGHVDLIALDEVTFWSQVKQCNYSPDSFEMAFPLPQISGNAYLVANLKTPKSTVTKLQRAWQIVKEKKIHESIRERYLTEASKPPSSK</sequence>
<evidence type="ECO:0000313" key="4">
    <source>
        <dbReference type="Proteomes" id="UP001152321"/>
    </source>
</evidence>
<dbReference type="EMBL" id="JANRMI010000001">
    <property type="protein sequence ID" value="MDG0815152.1"/>
    <property type="molecule type" value="Genomic_DNA"/>
</dbReference>
<evidence type="ECO:0000259" key="2">
    <source>
        <dbReference type="Pfam" id="PF00497"/>
    </source>
</evidence>
<organism evidence="3 4">
    <name type="scientific">Bdellovibrio svalbardensis</name>
    <dbReference type="NCBI Taxonomy" id="2972972"/>
    <lineage>
        <taxon>Bacteria</taxon>
        <taxon>Pseudomonadati</taxon>
        <taxon>Bdellovibrionota</taxon>
        <taxon>Bdellovibrionia</taxon>
        <taxon>Bdellovibrionales</taxon>
        <taxon>Pseudobdellovibrionaceae</taxon>
        <taxon>Bdellovibrio</taxon>
    </lineage>
</organism>
<evidence type="ECO:0000313" key="3">
    <source>
        <dbReference type="EMBL" id="MDG0815152.1"/>
    </source>
</evidence>